<dbReference type="OrthoDB" id="2067544at2"/>
<protein>
    <submittedName>
        <fullName evidence="2">DUF4190 domain-containing protein</fullName>
    </submittedName>
</protein>
<reference evidence="2 3" key="1">
    <citation type="submission" date="2018-11" db="EMBL/GenBank/DDBJ databases">
        <title>Genome sequencing of Lachnoanaerobaculum sp. KCOM 2030 (= ChDC B114).</title>
        <authorList>
            <person name="Kook J.-K."/>
            <person name="Park S.-N."/>
            <person name="Lim Y.K."/>
        </authorList>
    </citation>
    <scope>NUCLEOTIDE SEQUENCE [LARGE SCALE GENOMIC DNA]</scope>
    <source>
        <strain evidence="2 3">KCOM 2030</strain>
    </source>
</reference>
<organism evidence="2 3">
    <name type="scientific">Lachnoanaerobaculum gingivalis</name>
    <dbReference type="NCBI Taxonomy" id="2490855"/>
    <lineage>
        <taxon>Bacteria</taxon>
        <taxon>Bacillati</taxon>
        <taxon>Bacillota</taxon>
        <taxon>Clostridia</taxon>
        <taxon>Lachnospirales</taxon>
        <taxon>Lachnospiraceae</taxon>
        <taxon>Lachnoanaerobaculum</taxon>
    </lineage>
</organism>
<keyword evidence="1" id="KW-0812">Transmembrane</keyword>
<keyword evidence="3" id="KW-1185">Reference proteome</keyword>
<keyword evidence="1" id="KW-1133">Transmembrane helix</keyword>
<keyword evidence="1" id="KW-0472">Membrane</keyword>
<dbReference type="RefSeq" id="WP_128674554.1">
    <property type="nucleotide sequence ID" value="NZ_RRCO01000004.1"/>
</dbReference>
<comment type="caution">
    <text evidence="2">The sequence shown here is derived from an EMBL/GenBank/DDBJ whole genome shotgun (WGS) entry which is preliminary data.</text>
</comment>
<name>A0A3P3QXZ9_9FIRM</name>
<feature type="transmembrane region" description="Helical" evidence="1">
    <location>
        <begin position="6"/>
        <end position="39"/>
    </location>
</feature>
<dbReference type="Proteomes" id="UP000272490">
    <property type="component" value="Unassembled WGS sequence"/>
</dbReference>
<feature type="transmembrane region" description="Helical" evidence="1">
    <location>
        <begin position="51"/>
        <end position="78"/>
    </location>
</feature>
<dbReference type="EMBL" id="RRCO01000004">
    <property type="protein sequence ID" value="RRJ25250.1"/>
    <property type="molecule type" value="Genomic_DNA"/>
</dbReference>
<sequence length="131" mass="14469">MNEEQYSVACLIVGILSCVLCCMCLGLPLGIVGIVLFVLSTRNGHGIDVKAGVGLALSILGVILSIAMVFIIIIGLLFSDDNGYSSYRDNSNPFEYFIEEYGDSLEFDDSDEYQNLPYYFDENEDAQINEL</sequence>
<proteinExistence type="predicted"/>
<evidence type="ECO:0000313" key="2">
    <source>
        <dbReference type="EMBL" id="RRJ25250.1"/>
    </source>
</evidence>
<evidence type="ECO:0000313" key="3">
    <source>
        <dbReference type="Proteomes" id="UP000272490"/>
    </source>
</evidence>
<dbReference type="AlphaFoldDB" id="A0A3P3QXZ9"/>
<accession>A0A3P3QXZ9</accession>
<gene>
    <name evidence="2" type="ORF">EHV10_10160</name>
</gene>
<evidence type="ECO:0000256" key="1">
    <source>
        <dbReference type="SAM" id="Phobius"/>
    </source>
</evidence>